<proteinExistence type="predicted"/>
<keyword evidence="2" id="KW-1185">Reference proteome</keyword>
<reference evidence="1 2" key="1">
    <citation type="journal article" date="2019" name="Sci. Rep.">
        <title>Orb-weaving spider Araneus ventricosus genome elucidates the spidroin gene catalogue.</title>
        <authorList>
            <person name="Kono N."/>
            <person name="Nakamura H."/>
            <person name="Ohtoshi R."/>
            <person name="Moran D.A.P."/>
            <person name="Shinohara A."/>
            <person name="Yoshida Y."/>
            <person name="Fujiwara M."/>
            <person name="Mori M."/>
            <person name="Tomita M."/>
            <person name="Arakawa K."/>
        </authorList>
    </citation>
    <scope>NUCLEOTIDE SEQUENCE [LARGE SCALE GENOMIC DNA]</scope>
</reference>
<dbReference type="Proteomes" id="UP000499080">
    <property type="component" value="Unassembled WGS sequence"/>
</dbReference>
<protein>
    <submittedName>
        <fullName evidence="1">Uncharacterized protein</fullName>
    </submittedName>
</protein>
<evidence type="ECO:0000313" key="1">
    <source>
        <dbReference type="EMBL" id="GBL76640.1"/>
    </source>
</evidence>
<name>A0A4Y2AAC4_ARAVE</name>
<comment type="caution">
    <text evidence="1">The sequence shown here is derived from an EMBL/GenBank/DDBJ whole genome shotgun (WGS) entry which is preliminary data.</text>
</comment>
<organism evidence="1 2">
    <name type="scientific">Araneus ventricosus</name>
    <name type="common">Orbweaver spider</name>
    <name type="synonym">Epeira ventricosa</name>
    <dbReference type="NCBI Taxonomy" id="182803"/>
    <lineage>
        <taxon>Eukaryota</taxon>
        <taxon>Metazoa</taxon>
        <taxon>Ecdysozoa</taxon>
        <taxon>Arthropoda</taxon>
        <taxon>Chelicerata</taxon>
        <taxon>Arachnida</taxon>
        <taxon>Araneae</taxon>
        <taxon>Araneomorphae</taxon>
        <taxon>Entelegynae</taxon>
        <taxon>Araneoidea</taxon>
        <taxon>Araneidae</taxon>
        <taxon>Araneus</taxon>
    </lineage>
</organism>
<dbReference type="AlphaFoldDB" id="A0A4Y2AAC4"/>
<sequence>MLAPVCSDSGDSTLLTAHCEITLQLIWSRPCSCESSSVGEGDRSICGLPGLRPDGVWASMDTVCVNFMYPTDVLWNRVLNLRCSSQEVEILPRDHRDPKIV</sequence>
<accession>A0A4Y2AAC4</accession>
<dbReference type="EMBL" id="BGPR01000010">
    <property type="protein sequence ID" value="GBL76640.1"/>
    <property type="molecule type" value="Genomic_DNA"/>
</dbReference>
<gene>
    <name evidence="1" type="ORF">AVEN_53350_1</name>
</gene>
<evidence type="ECO:0000313" key="2">
    <source>
        <dbReference type="Proteomes" id="UP000499080"/>
    </source>
</evidence>